<dbReference type="GeneID" id="67442854"/>
<name>A0ABX8XET7_SHEPU</name>
<evidence type="ECO:0000313" key="1">
    <source>
        <dbReference type="EMBL" id="QYX74022.1"/>
    </source>
</evidence>
<dbReference type="EMBL" id="CP080635">
    <property type="protein sequence ID" value="QYX74022.1"/>
    <property type="molecule type" value="Genomic_DNA"/>
</dbReference>
<organism evidence="1 2">
    <name type="scientific">Shewanella putrefaciens</name>
    <name type="common">Pseudomonas putrefaciens</name>
    <dbReference type="NCBI Taxonomy" id="24"/>
    <lineage>
        <taxon>Bacteria</taxon>
        <taxon>Pseudomonadati</taxon>
        <taxon>Pseudomonadota</taxon>
        <taxon>Gammaproteobacteria</taxon>
        <taxon>Alteromonadales</taxon>
        <taxon>Shewanellaceae</taxon>
        <taxon>Shewanella</taxon>
    </lineage>
</organism>
<dbReference type="Proteomes" id="UP000827084">
    <property type="component" value="Chromosome"/>
</dbReference>
<sequence>MDTTPVDLSHLFEQLGLDNQPEAITQFIANHKIDHQIHLSEASFWTEAQKNFITEALEADAKWTQLVEQLDTQLRKA</sequence>
<keyword evidence="2" id="KW-1185">Reference proteome</keyword>
<dbReference type="InterPro" id="IPR021250">
    <property type="entry name" value="DUF2789"/>
</dbReference>
<proteinExistence type="predicted"/>
<protein>
    <submittedName>
        <fullName evidence="1">DUF2789 domain-containing protein</fullName>
    </submittedName>
</protein>
<dbReference type="InterPro" id="IPR038086">
    <property type="entry name" value="DUF2789_sf"/>
</dbReference>
<dbReference type="Gene3D" id="1.10.10.1130">
    <property type="entry name" value="Uncharacterised protein PF10982, DUF2789"/>
    <property type="match status" value="1"/>
</dbReference>
<accession>A0ABX8XET7</accession>
<dbReference type="RefSeq" id="WP_011790042.1">
    <property type="nucleotide sequence ID" value="NZ_BMPK01000002.1"/>
</dbReference>
<dbReference type="Pfam" id="PF10982">
    <property type="entry name" value="DUF2789"/>
    <property type="match status" value="1"/>
</dbReference>
<evidence type="ECO:0000313" key="2">
    <source>
        <dbReference type="Proteomes" id="UP000827084"/>
    </source>
</evidence>
<gene>
    <name evidence="1" type="ORF">K3G22_06300</name>
</gene>
<reference evidence="1 2" key="1">
    <citation type="submission" date="2021-08" db="EMBL/GenBank/DDBJ databases">
        <title>Shewanella putrefaciens YZ-J, complete genome.</title>
        <authorList>
            <person name="Yi Z."/>
        </authorList>
    </citation>
    <scope>NUCLEOTIDE SEQUENCE [LARGE SCALE GENOMIC DNA]</scope>
    <source>
        <strain evidence="1 2">YZ-J</strain>
    </source>
</reference>